<proteinExistence type="predicted"/>
<organism evidence="1 2">
    <name type="scientific">Cirrhinus molitorella</name>
    <name type="common">mud carp</name>
    <dbReference type="NCBI Taxonomy" id="172907"/>
    <lineage>
        <taxon>Eukaryota</taxon>
        <taxon>Metazoa</taxon>
        <taxon>Chordata</taxon>
        <taxon>Craniata</taxon>
        <taxon>Vertebrata</taxon>
        <taxon>Euteleostomi</taxon>
        <taxon>Actinopterygii</taxon>
        <taxon>Neopterygii</taxon>
        <taxon>Teleostei</taxon>
        <taxon>Ostariophysi</taxon>
        <taxon>Cypriniformes</taxon>
        <taxon>Cyprinidae</taxon>
        <taxon>Labeoninae</taxon>
        <taxon>Labeonini</taxon>
        <taxon>Cirrhinus</taxon>
    </lineage>
</organism>
<keyword evidence="2" id="KW-1185">Reference proteome</keyword>
<dbReference type="EMBL" id="JAYMGO010000015">
    <property type="protein sequence ID" value="KAL1261039.1"/>
    <property type="molecule type" value="Genomic_DNA"/>
</dbReference>
<reference evidence="1 2" key="1">
    <citation type="submission" date="2023-09" db="EMBL/GenBank/DDBJ databases">
        <authorList>
            <person name="Wang M."/>
        </authorList>
    </citation>
    <scope>NUCLEOTIDE SEQUENCE [LARGE SCALE GENOMIC DNA]</scope>
    <source>
        <strain evidence="1">GT-2023</strain>
        <tissue evidence="1">Liver</tissue>
    </source>
</reference>
<gene>
    <name evidence="1" type="ORF">QQF64_008866</name>
</gene>
<name>A0ABR3MAG4_9TELE</name>
<evidence type="ECO:0000313" key="2">
    <source>
        <dbReference type="Proteomes" id="UP001558613"/>
    </source>
</evidence>
<comment type="caution">
    <text evidence="1">The sequence shown here is derived from an EMBL/GenBank/DDBJ whole genome shotgun (WGS) entry which is preliminary data.</text>
</comment>
<accession>A0ABR3MAG4</accession>
<dbReference type="Proteomes" id="UP001558613">
    <property type="component" value="Unassembled WGS sequence"/>
</dbReference>
<evidence type="ECO:0000313" key="1">
    <source>
        <dbReference type="EMBL" id="KAL1261039.1"/>
    </source>
</evidence>
<sequence>MPVSSCCHSKAGSARCLFSKKLISTERKEGMERGNVMNRVFQQTTETWGWEDRGQLQHTLPHPFPFSLSVYLSFFLSFFISS</sequence>
<protein>
    <submittedName>
        <fullName evidence="1">Uncharacterized protein</fullName>
    </submittedName>
</protein>